<dbReference type="PANTHER" id="PTHR43130">
    <property type="entry name" value="ARAC-FAMILY TRANSCRIPTIONAL REGULATOR"/>
    <property type="match status" value="1"/>
</dbReference>
<sequence length="243" mass="25853">MVHFGLVIFPGYEVLDAFGPTEVVHGLGHPMVNKDAANTQLSIIGPSLEPVSSASAEGSPIKTRVGQTIVPTHTFDAPPEDIDVLIVPGGFGAGPKSLTGGAWEAKDVERIIQFLRDQYPKIKHLLTVCNGAGLAARAGILDGHRATTNKQLWQLITATGPKTHWVAKARWVVADNNKLWTSSGVSSGTDAMLALVDHIYGKNDQGILLGDVLKNGMEWNRAHDSGEDPFAALANAEDVLPQA</sequence>
<dbReference type="RefSeq" id="XP_033458391.1">
    <property type="nucleotide sequence ID" value="XM_033605098.1"/>
</dbReference>
<organism evidence="3">
    <name type="scientific">Dissoconium aciculare CBS 342.82</name>
    <dbReference type="NCBI Taxonomy" id="1314786"/>
    <lineage>
        <taxon>Eukaryota</taxon>
        <taxon>Fungi</taxon>
        <taxon>Dikarya</taxon>
        <taxon>Ascomycota</taxon>
        <taxon>Pezizomycotina</taxon>
        <taxon>Dothideomycetes</taxon>
        <taxon>Dothideomycetidae</taxon>
        <taxon>Mycosphaerellales</taxon>
        <taxon>Dissoconiaceae</taxon>
        <taxon>Dissoconium</taxon>
    </lineage>
</organism>
<dbReference type="InterPro" id="IPR029062">
    <property type="entry name" value="Class_I_gatase-like"/>
</dbReference>
<dbReference type="PANTHER" id="PTHR43130:SF15">
    <property type="entry name" value="THIJ_PFPI FAMILY PROTEIN (AFU_ORTHOLOGUE AFUA_5G14240)"/>
    <property type="match status" value="1"/>
</dbReference>
<feature type="domain" description="DJ-1/PfpI" evidence="1">
    <location>
        <begin position="51"/>
        <end position="197"/>
    </location>
</feature>
<gene>
    <name evidence="3" type="ORF">K489DRAFT_381351</name>
</gene>
<dbReference type="AlphaFoldDB" id="A0A6J3LZZ7"/>
<accession>A0A6J3LZZ7</accession>
<dbReference type="InterPro" id="IPR052158">
    <property type="entry name" value="INH-QAR"/>
</dbReference>
<dbReference type="CDD" id="cd03139">
    <property type="entry name" value="GATase1_PfpI_2"/>
    <property type="match status" value="1"/>
</dbReference>
<dbReference type="InterPro" id="IPR002818">
    <property type="entry name" value="DJ-1/PfpI"/>
</dbReference>
<name>A0A6J3LZZ7_9PEZI</name>
<dbReference type="Gene3D" id="3.40.50.880">
    <property type="match status" value="1"/>
</dbReference>
<reference evidence="3" key="2">
    <citation type="submission" date="2020-04" db="EMBL/GenBank/DDBJ databases">
        <authorList>
            <consortium name="NCBI Genome Project"/>
        </authorList>
    </citation>
    <scope>NUCLEOTIDE SEQUENCE</scope>
    <source>
        <strain evidence="3">CBS 342.82</strain>
    </source>
</reference>
<evidence type="ECO:0000313" key="3">
    <source>
        <dbReference type="RefSeq" id="XP_033458391.1"/>
    </source>
</evidence>
<dbReference type="OrthoDB" id="543156at2759"/>
<dbReference type="GeneID" id="54362898"/>
<evidence type="ECO:0000259" key="1">
    <source>
        <dbReference type="Pfam" id="PF01965"/>
    </source>
</evidence>
<protein>
    <submittedName>
        <fullName evidence="3">Class I glutamine amidotransferase-like protein</fullName>
    </submittedName>
</protein>
<keyword evidence="2" id="KW-1185">Reference proteome</keyword>
<dbReference type="SUPFAM" id="SSF52317">
    <property type="entry name" value="Class I glutamine amidotransferase-like"/>
    <property type="match status" value="1"/>
</dbReference>
<dbReference type="Proteomes" id="UP000504637">
    <property type="component" value="Unplaced"/>
</dbReference>
<dbReference type="Pfam" id="PF01965">
    <property type="entry name" value="DJ-1_PfpI"/>
    <property type="match status" value="1"/>
</dbReference>
<proteinExistence type="predicted"/>
<evidence type="ECO:0000313" key="2">
    <source>
        <dbReference type="Proteomes" id="UP000504637"/>
    </source>
</evidence>
<reference evidence="3" key="3">
    <citation type="submission" date="2025-08" db="UniProtKB">
        <authorList>
            <consortium name="RefSeq"/>
        </authorList>
    </citation>
    <scope>IDENTIFICATION</scope>
    <source>
        <strain evidence="3">CBS 342.82</strain>
    </source>
</reference>
<reference evidence="3" key="1">
    <citation type="submission" date="2020-01" db="EMBL/GenBank/DDBJ databases">
        <authorList>
            <consortium name="DOE Joint Genome Institute"/>
            <person name="Haridas S."/>
            <person name="Albert R."/>
            <person name="Binder M."/>
            <person name="Bloem J."/>
            <person name="Labutti K."/>
            <person name="Salamov A."/>
            <person name="Andreopoulos B."/>
            <person name="Baker S.E."/>
            <person name="Barry K."/>
            <person name="Bills G."/>
            <person name="Bluhm B.H."/>
            <person name="Cannon C."/>
            <person name="Castanera R."/>
            <person name="Culley D.E."/>
            <person name="Daum C."/>
            <person name="Ezra D."/>
            <person name="Gonzalez J.B."/>
            <person name="Henrissat B."/>
            <person name="Kuo A."/>
            <person name="Liang C."/>
            <person name="Lipzen A."/>
            <person name="Lutzoni F."/>
            <person name="Magnuson J."/>
            <person name="Mondo S."/>
            <person name="Nolan M."/>
            <person name="Ohm R."/>
            <person name="Pangilinan J."/>
            <person name="Park H.-J."/>
            <person name="Ramirez L."/>
            <person name="Alfaro M."/>
            <person name="Sun H."/>
            <person name="Tritt A."/>
            <person name="Yoshinaga Y."/>
            <person name="Zwiers L.-H."/>
            <person name="Turgeon B.G."/>
            <person name="Goodwin S.B."/>
            <person name="Spatafora J.W."/>
            <person name="Crous P.W."/>
            <person name="Grigoriev I.V."/>
        </authorList>
    </citation>
    <scope>NUCLEOTIDE SEQUENCE</scope>
    <source>
        <strain evidence="3">CBS 342.82</strain>
    </source>
</reference>